<keyword evidence="2" id="KW-1185">Reference proteome</keyword>
<protein>
    <submittedName>
        <fullName evidence="1">Virion structural protein</fullName>
    </submittedName>
</protein>
<dbReference type="EMBL" id="MW394391">
    <property type="protein sequence ID" value="QQV92067.1"/>
    <property type="molecule type" value="Genomic_DNA"/>
</dbReference>
<name>A0A7U0J726_9CAUD</name>
<organism evidence="1 2">
    <name type="scientific">Klebsiella phage vB_KpM_FBKp24</name>
    <dbReference type="NCBI Taxonomy" id="2801834"/>
    <lineage>
        <taxon>Viruses</taxon>
        <taxon>Duplodnaviria</taxon>
        <taxon>Heunggongvirae</taxon>
        <taxon>Uroviricota</taxon>
        <taxon>Caudoviricetes</taxon>
        <taxon>Chimalliviridae</taxon>
        <taxon>Maaswegvirus</taxon>
        <taxon>Maaswegvirus Kp24</taxon>
    </lineage>
</organism>
<evidence type="ECO:0000313" key="1">
    <source>
        <dbReference type="EMBL" id="QQV92067.1"/>
    </source>
</evidence>
<dbReference type="Pfam" id="PF23971">
    <property type="entry name" value="Phage_TTP_15"/>
    <property type="match status" value="1"/>
</dbReference>
<evidence type="ECO:0000313" key="2">
    <source>
        <dbReference type="Proteomes" id="UP000596381"/>
    </source>
</evidence>
<accession>A0A7U0J726</accession>
<proteinExistence type="predicted"/>
<reference evidence="1 2" key="1">
    <citation type="submission" date="2020-12" db="EMBL/GenBank/DDBJ databases">
        <title>Genomic characterization of four novel bacteriophages infecting Klebsiella pneumoniae.</title>
        <authorList>
            <person name="Estrada Bonilla B."/>
            <person name="Costa A.R."/>
            <person name="van Rossum T."/>
            <person name="Hagedoorn S."/>
            <person name="Wallinga H."/>
            <person name="Xiao M."/>
            <person name="Song W."/>
            <person name="Haas P.-J."/>
            <person name="Nobrega F.L."/>
            <person name="Brouns S.J.J."/>
        </authorList>
    </citation>
    <scope>NUCLEOTIDE SEQUENCE [LARGE SCALE GENOMIC DNA]</scope>
</reference>
<dbReference type="Proteomes" id="UP000596381">
    <property type="component" value="Segment"/>
</dbReference>
<dbReference type="InterPro" id="IPR057582">
    <property type="entry name" value="Phage_TTP_15"/>
</dbReference>
<gene>
    <name evidence="1" type="ORF">vBKpMFBKp24_019</name>
</gene>
<sequence>MASYNQIIQDNLDLVFRAGGLGSRRAAAYEMLFGLNYRARGQVVPAQRDQVGLTFFTRPDLNLHRDNVTQDRTLTDLISTDEITYPRALRAILDPVGSANPDFDYSCKLVNPRNPFICVLTNTLKSLSGFPDNAIGKYTSNEGIAGEQWGMADGYYNIRGNYQLTASFANVDGSPVLRLFDVWERYMENIRTKKMRPWSRNLYRNRMDYTTRIYRLILDPGRRFVQQIGATGYAFPITNPRGGVMNFDADDNYDRSTDLISVQFDAYGAIYDDPLLIRQFNKVVAMFNPDLRIVNESSLNKNNIAVKSNNYYRVTPDQREYLNYYCYPLIHPYTRELCWFIEKPIYDIIMANNFAVPNYDYQNLPDDTDDTYTGYQSNIWDTLDSIKAGNT</sequence>